<keyword evidence="2" id="KW-1185">Reference proteome</keyword>
<gene>
    <name evidence="1" type="ORF">FRZ06_13255</name>
</gene>
<name>A0ACD1ACA9_9FIRM</name>
<evidence type="ECO:0000313" key="2">
    <source>
        <dbReference type="Proteomes" id="UP000594014"/>
    </source>
</evidence>
<evidence type="ECO:0000313" key="1">
    <source>
        <dbReference type="EMBL" id="QOX64238.1"/>
    </source>
</evidence>
<protein>
    <submittedName>
        <fullName evidence="1">Uncharacterized protein</fullName>
    </submittedName>
</protein>
<dbReference type="EMBL" id="CP042469">
    <property type="protein sequence ID" value="QOX64238.1"/>
    <property type="molecule type" value="Genomic_DNA"/>
</dbReference>
<accession>A0ACD1ACA9</accession>
<sequence length="75" mass="8866">MDSMIVRKTNLFPVEVLGITVLDQNGDYNVYLNDKLSYDAQAEAFRHEIEHIKQGHFFRWEDVAFLEEQAEYEVV</sequence>
<dbReference type="Proteomes" id="UP000594014">
    <property type="component" value="Chromosome"/>
</dbReference>
<reference evidence="1" key="1">
    <citation type="submission" date="2019-08" db="EMBL/GenBank/DDBJ databases">
        <title>Genome sequence of Clostridiales bacterium MT110.</title>
        <authorList>
            <person name="Cao J."/>
        </authorList>
    </citation>
    <scope>NUCLEOTIDE SEQUENCE</scope>
    <source>
        <strain evidence="1">MT110</strain>
    </source>
</reference>
<proteinExistence type="predicted"/>
<organism evidence="1 2">
    <name type="scientific">Anoxybacterium hadale</name>
    <dbReference type="NCBI Taxonomy" id="3408580"/>
    <lineage>
        <taxon>Bacteria</taxon>
        <taxon>Bacillati</taxon>
        <taxon>Bacillota</taxon>
        <taxon>Clostridia</taxon>
        <taxon>Peptostreptococcales</taxon>
        <taxon>Anaerovoracaceae</taxon>
        <taxon>Anoxybacterium</taxon>
    </lineage>
</organism>